<dbReference type="Gene3D" id="3.20.20.10">
    <property type="entry name" value="Alanine racemase"/>
    <property type="match status" value="1"/>
</dbReference>
<evidence type="ECO:0000256" key="1">
    <source>
        <dbReference type="PIRSR" id="PIRSR600183-50"/>
    </source>
</evidence>
<evidence type="ECO:0000259" key="2">
    <source>
        <dbReference type="Pfam" id="PF02784"/>
    </source>
</evidence>
<evidence type="ECO:0000313" key="3">
    <source>
        <dbReference type="EMBL" id="AOZ97456.1"/>
    </source>
</evidence>
<gene>
    <name evidence="3" type="ORF">bhn_I2424</name>
</gene>
<dbReference type="Gene3D" id="2.40.37.10">
    <property type="entry name" value="Lyase, Ornithine Decarboxylase, Chain A, domain 1"/>
    <property type="match status" value="1"/>
</dbReference>
<feature type="active site" description="Proton donor" evidence="1">
    <location>
        <position position="567"/>
    </location>
</feature>
<dbReference type="InterPro" id="IPR009006">
    <property type="entry name" value="Ala_racemase/Decarboxylase_C"/>
</dbReference>
<protein>
    <submittedName>
        <fullName evidence="3">Pseudaminic acid CMP-transferase PseF</fullName>
    </submittedName>
</protein>
<dbReference type="SUPFAM" id="SSF51419">
    <property type="entry name" value="PLP-binding barrel"/>
    <property type="match status" value="1"/>
</dbReference>
<dbReference type="InterPro" id="IPR029066">
    <property type="entry name" value="PLP-binding_barrel"/>
</dbReference>
<dbReference type="AlphaFoldDB" id="A0A1D9P4B8"/>
<reference evidence="4" key="1">
    <citation type="submission" date="2016-10" db="EMBL/GenBank/DDBJ databases">
        <title>The complete genome sequence of the rumen bacterium Butyrivibrio hungatei MB2003.</title>
        <authorList>
            <person name="Palevich N."/>
            <person name="Kelly W.J."/>
            <person name="Leahy S.C."/>
            <person name="Altermann E."/>
            <person name="Rakonjac J."/>
            <person name="Attwood G.T."/>
        </authorList>
    </citation>
    <scope>NUCLEOTIDE SEQUENCE [LARGE SCALE GENOMIC DNA]</scope>
    <source>
        <strain evidence="4">MB2003</strain>
    </source>
</reference>
<dbReference type="GO" id="GO:0008781">
    <property type="term" value="F:N-acylneuraminate cytidylyltransferase activity"/>
    <property type="evidence" value="ECO:0007669"/>
    <property type="project" value="TreeGrafter"/>
</dbReference>
<dbReference type="Proteomes" id="UP000179284">
    <property type="component" value="Chromosome I"/>
</dbReference>
<evidence type="ECO:0000313" key="4">
    <source>
        <dbReference type="Proteomes" id="UP000179284"/>
    </source>
</evidence>
<dbReference type="NCBIfam" id="TIGR03584">
    <property type="entry name" value="PseF"/>
    <property type="match status" value="1"/>
</dbReference>
<dbReference type="PRINTS" id="PR01179">
    <property type="entry name" value="ODADCRBXLASE"/>
</dbReference>
<dbReference type="CDD" id="cd02513">
    <property type="entry name" value="CMP-NeuAc_Synthase"/>
    <property type="match status" value="1"/>
</dbReference>
<proteinExistence type="predicted"/>
<dbReference type="Pfam" id="PF02784">
    <property type="entry name" value="Orn_Arg_deC_N"/>
    <property type="match status" value="1"/>
</dbReference>
<dbReference type="InterPro" id="IPR003329">
    <property type="entry name" value="Cytidylyl_trans"/>
</dbReference>
<keyword evidence="1" id="KW-0663">Pyridoxal phosphate</keyword>
<dbReference type="InterPro" id="IPR000183">
    <property type="entry name" value="Orn/DAP/Arg_de-COase"/>
</dbReference>
<dbReference type="KEGG" id="bhu:bhn_I2424"/>
<keyword evidence="4" id="KW-1185">Reference proteome</keyword>
<dbReference type="PANTHER" id="PTHR21485:SF6">
    <property type="entry name" value="N-ACYLNEURAMINATE CYTIDYLYLTRANSFERASE-RELATED"/>
    <property type="match status" value="1"/>
</dbReference>
<dbReference type="InterPro" id="IPR050793">
    <property type="entry name" value="CMP-NeuNAc_synthase"/>
</dbReference>
<dbReference type="RefSeq" id="WP_083385989.1">
    <property type="nucleotide sequence ID" value="NZ_CP017831.1"/>
</dbReference>
<dbReference type="GO" id="GO:0016831">
    <property type="term" value="F:carboxy-lyase activity"/>
    <property type="evidence" value="ECO:0007669"/>
    <property type="project" value="UniProtKB-ARBA"/>
</dbReference>
<dbReference type="Pfam" id="PF02348">
    <property type="entry name" value="CTP_transf_3"/>
    <property type="match status" value="1"/>
</dbReference>
<name>A0A1D9P4B8_9FIRM</name>
<accession>A0A1D9P4B8</accession>
<dbReference type="EMBL" id="CP017831">
    <property type="protein sequence ID" value="AOZ97456.1"/>
    <property type="molecule type" value="Genomic_DNA"/>
</dbReference>
<dbReference type="InterPro" id="IPR020039">
    <property type="entry name" value="PseF"/>
</dbReference>
<dbReference type="SUPFAM" id="SSF50621">
    <property type="entry name" value="Alanine racemase C-terminal domain-like"/>
    <property type="match status" value="1"/>
</dbReference>
<organism evidence="3 4">
    <name type="scientific">Butyrivibrio hungatei</name>
    <dbReference type="NCBI Taxonomy" id="185008"/>
    <lineage>
        <taxon>Bacteria</taxon>
        <taxon>Bacillati</taxon>
        <taxon>Bacillota</taxon>
        <taxon>Clostridia</taxon>
        <taxon>Lachnospirales</taxon>
        <taxon>Lachnospiraceae</taxon>
        <taxon>Butyrivibrio</taxon>
    </lineage>
</organism>
<dbReference type="InterPro" id="IPR022644">
    <property type="entry name" value="De-COase2_N"/>
</dbReference>
<dbReference type="Gene3D" id="3.90.550.10">
    <property type="entry name" value="Spore Coat Polysaccharide Biosynthesis Protein SpsA, Chain A"/>
    <property type="match status" value="1"/>
</dbReference>
<dbReference type="InterPro" id="IPR029044">
    <property type="entry name" value="Nucleotide-diphossugar_trans"/>
</dbReference>
<feature type="domain" description="Orn/DAP/Arg decarboxylase 2 N-terminal" evidence="2">
    <location>
        <begin position="266"/>
        <end position="501"/>
    </location>
</feature>
<dbReference type="OrthoDB" id="9805604at2"/>
<comment type="cofactor">
    <cofactor evidence="1">
        <name>pyridoxal 5'-phosphate</name>
        <dbReference type="ChEBI" id="CHEBI:597326"/>
    </cofactor>
</comment>
<dbReference type="SUPFAM" id="SSF53448">
    <property type="entry name" value="Nucleotide-diphospho-sugar transferases"/>
    <property type="match status" value="1"/>
</dbReference>
<feature type="modified residue" description="N6-(pyridoxal phosphate)lysine" evidence="1">
    <location>
        <position position="281"/>
    </location>
</feature>
<dbReference type="PANTHER" id="PTHR21485">
    <property type="entry name" value="HAD SUPERFAMILY MEMBERS CMAS AND KDSC"/>
    <property type="match status" value="1"/>
</dbReference>
<sequence length="642" mass="73060">MSCVAIITARGGSKRIPGKNIKNFCGKPIIEYSITAAIESGAFDEVMVSTDDEKIAEVARNAGAKVPFMRSEDTANDYATTDEVIAEVLNRYKSEGKIFDRFCCIYPTAPFITPQRLKEAMDKLDEHESVTPVVAFSYPPQRGFIIENERLVRKHLEHALTRSQDLEKIYHDSGQFYACRTDAFFRDNTTDVDDMVAVILSEDEVQDIDTFEDWKIAEQKYRNLKSASEEMTNMSGEKFDDSKLKTPYYRVDESLLNADIKMLKDALNKDWNNYICSYSVKTNSLPWLLAHLKENGFYAEVVSKEEYELALRLGYRKDQVIYNGPIKDKDAFCEILLAGGIVNMDSSYEPLWLEELANKHKDRSFGIGIRVNYDISTIIPDEVLADEEGSRFGYCYENGELGKVIDKVKSFPNVKVAGLHLHSSTKSRSLNAYRALSQVAVLVAKEYELDLDYVDMGGGYYGGVEGKPDFRSYVPAISEELSKFFDVNKTKLVMEPGVSMVSSSFSFVTSVIDTKDIREHRYVVIDGSRVNLNPQVTRRWYPHRFEYAGDKASRNKMDSQMICGATCMEYDRLFNAENEVELKTGDKVVFTNAGGYTLCLTPLFIHYFPAVYVKKSDGTVFEARFPWTNEEYMMKNHFQGGF</sequence>